<name>A0A9J5WZG7_SOLCO</name>
<dbReference type="Proteomes" id="UP000824120">
    <property type="component" value="Chromosome 10"/>
</dbReference>
<evidence type="ECO:0000313" key="1">
    <source>
        <dbReference type="EMBL" id="KAG5581179.1"/>
    </source>
</evidence>
<protein>
    <submittedName>
        <fullName evidence="1">Uncharacterized protein</fullName>
    </submittedName>
</protein>
<sequence>MATTKRTRTIQFLMNLRPEFEYLHANILNRKKLPALDVVVCEVLREETRLILSFHHYSTKNGCDVPVDMWDVTEKNVPKKYEDGSVCLRELYNDDFSLSCIKLFNIRGLGVGDEIGLDGQEVKIPKQGWGYIYCPIRR</sequence>
<reference evidence="1 2" key="1">
    <citation type="submission" date="2020-09" db="EMBL/GenBank/DDBJ databases">
        <title>De no assembly of potato wild relative species, Solanum commersonii.</title>
        <authorList>
            <person name="Cho K."/>
        </authorList>
    </citation>
    <scope>NUCLEOTIDE SEQUENCE [LARGE SCALE GENOMIC DNA]</scope>
    <source>
        <strain evidence="1">LZ3.2</strain>
        <tissue evidence="1">Leaf</tissue>
    </source>
</reference>
<organism evidence="1 2">
    <name type="scientific">Solanum commersonii</name>
    <name type="common">Commerson's wild potato</name>
    <name type="synonym">Commerson's nightshade</name>
    <dbReference type="NCBI Taxonomy" id="4109"/>
    <lineage>
        <taxon>Eukaryota</taxon>
        <taxon>Viridiplantae</taxon>
        <taxon>Streptophyta</taxon>
        <taxon>Embryophyta</taxon>
        <taxon>Tracheophyta</taxon>
        <taxon>Spermatophyta</taxon>
        <taxon>Magnoliopsida</taxon>
        <taxon>eudicotyledons</taxon>
        <taxon>Gunneridae</taxon>
        <taxon>Pentapetalae</taxon>
        <taxon>asterids</taxon>
        <taxon>lamiids</taxon>
        <taxon>Solanales</taxon>
        <taxon>Solanaceae</taxon>
        <taxon>Solanoideae</taxon>
        <taxon>Solaneae</taxon>
        <taxon>Solanum</taxon>
    </lineage>
</organism>
<accession>A0A9J5WZG7</accession>
<dbReference type="PANTHER" id="PTHR36264:SF2">
    <property type="entry name" value="TF-B3 DOMAIN-CONTAINING PROTEIN"/>
    <property type="match status" value="1"/>
</dbReference>
<evidence type="ECO:0000313" key="2">
    <source>
        <dbReference type="Proteomes" id="UP000824120"/>
    </source>
</evidence>
<proteinExistence type="predicted"/>
<dbReference type="EMBL" id="JACXVP010000010">
    <property type="protein sequence ID" value="KAG5581179.1"/>
    <property type="molecule type" value="Genomic_DNA"/>
</dbReference>
<keyword evidence="2" id="KW-1185">Reference proteome</keyword>
<dbReference type="PANTHER" id="PTHR36264">
    <property type="entry name" value="SET DOMAIN-CONTAINING PROTEIN"/>
    <property type="match status" value="1"/>
</dbReference>
<comment type="caution">
    <text evidence="1">The sequence shown here is derived from an EMBL/GenBank/DDBJ whole genome shotgun (WGS) entry which is preliminary data.</text>
</comment>
<dbReference type="AlphaFoldDB" id="A0A9J5WZG7"/>
<gene>
    <name evidence="1" type="ORF">H5410_051806</name>
</gene>